<dbReference type="Gene3D" id="3.40.50.720">
    <property type="entry name" value="NAD(P)-binding Rossmann-like Domain"/>
    <property type="match status" value="1"/>
</dbReference>
<accession>A0ABR7G2E2</accession>
<dbReference type="EMBL" id="JACOPD010000009">
    <property type="protein sequence ID" value="MBC5681599.1"/>
    <property type="molecule type" value="Genomic_DNA"/>
</dbReference>
<evidence type="ECO:0000313" key="2">
    <source>
        <dbReference type="Proteomes" id="UP000628463"/>
    </source>
</evidence>
<reference evidence="1 2" key="1">
    <citation type="submission" date="2020-08" db="EMBL/GenBank/DDBJ databases">
        <title>Genome public.</title>
        <authorList>
            <person name="Liu C."/>
            <person name="Sun Q."/>
        </authorList>
    </citation>
    <scope>NUCLEOTIDE SEQUENCE [LARGE SCALE GENOMIC DNA]</scope>
    <source>
        <strain evidence="1 2">NSJ-43</strain>
    </source>
</reference>
<comment type="caution">
    <text evidence="1">The sequence shown here is derived from an EMBL/GenBank/DDBJ whole genome shotgun (WGS) entry which is preliminary data.</text>
</comment>
<proteinExistence type="predicted"/>
<sequence>MEQKSKYDIEIENFRHNFSSIKNKRIAIYGMGRRSATLLPGITDFNIAGILDRDESNVGKELCGIKVISIKNVENYVDAIIINSDPSNYEIIYKRIANDVTVQVYYADGRLACLSDEDTSYERNGYWESSYKELKDKIDRADVVSFDIFDTLIMRKVFSSEDVFRLLGEKVRAELKLDCEIAYIRAQVAAQCGPYANINEIYEQIKKSCMNLTDENISDIMKMEKDIDLDLCIARKDITDLYEYCVTSGKEVYLVSDMYYTLDDINCILGKCGITPPCNEHIWISCEKKYDKVSGTIWKEYSEMFSRDVKCLHIGDNKIGDIENSVKYDIDSYYIMSAKDMLMNSSMAELVSYVNTVSDSICLGLVIANLFNSPFALCSTKGKVSFDDSESYGYCIYGPLLEKFLIWLYYNSRKDEIDKLLFFARDGYFLEKNYKIVTELLDDGYKQDWCYLPISRRLIYISTMENEDDFNRVVSFPYVGTFADYMKSRFEIIVTDETLEYNDRQINAVGDSKNILKWIQPYKDKIMEQAKKERKNYLAYLTSDGDMQKELSYGTVDLGYYGTNQYYLQRLTGIKTKGYCFYACLSKDNIYNNEITMDGCFQYGDDYTAEKSIASNKNMYIETFITAPHGMIRYIDDRGNAVCQPDRKSQKNFNVKEKVNCGAVDFINDYISIYKTILAVNCSECIKSMSDRTESLEDILFFNMLNGMCNISKNILEGFYFDNDFIGGKEIELEI</sequence>
<organism evidence="1 2">
    <name type="scientific">Lachnospira hominis</name>
    <name type="common">ex Liu et al. 2021</name>
    <dbReference type="NCBI Taxonomy" id="2763051"/>
    <lineage>
        <taxon>Bacteria</taxon>
        <taxon>Bacillati</taxon>
        <taxon>Bacillota</taxon>
        <taxon>Clostridia</taxon>
        <taxon>Lachnospirales</taxon>
        <taxon>Lachnospiraceae</taxon>
        <taxon>Lachnospira</taxon>
    </lineage>
</organism>
<dbReference type="InterPro" id="IPR036412">
    <property type="entry name" value="HAD-like_sf"/>
</dbReference>
<protein>
    <submittedName>
        <fullName evidence="1">Uncharacterized protein</fullName>
    </submittedName>
</protein>
<dbReference type="SUPFAM" id="SSF56784">
    <property type="entry name" value="HAD-like"/>
    <property type="match status" value="1"/>
</dbReference>
<dbReference type="RefSeq" id="WP_186837266.1">
    <property type="nucleotide sequence ID" value="NZ_JACOPD010000009.1"/>
</dbReference>
<dbReference type="InterPro" id="IPR023214">
    <property type="entry name" value="HAD_sf"/>
</dbReference>
<gene>
    <name evidence="1" type="ORF">H8S01_11615</name>
</gene>
<keyword evidence="2" id="KW-1185">Reference proteome</keyword>
<dbReference type="Gene3D" id="1.10.150.400">
    <property type="match status" value="1"/>
</dbReference>
<dbReference type="Gene3D" id="3.40.50.1000">
    <property type="entry name" value="HAD superfamily/HAD-like"/>
    <property type="match status" value="1"/>
</dbReference>
<evidence type="ECO:0000313" key="1">
    <source>
        <dbReference type="EMBL" id="MBC5681599.1"/>
    </source>
</evidence>
<dbReference type="Proteomes" id="UP000628463">
    <property type="component" value="Unassembled WGS sequence"/>
</dbReference>
<name>A0ABR7G2E2_9FIRM</name>